<gene>
    <name evidence="3" type="ORF">LTLLF_203550</name>
</gene>
<accession>A0A8J6FVB6</accession>
<organism evidence="3 4">
    <name type="scientific">Microtus ochrogaster</name>
    <name type="common">Prairie vole</name>
    <dbReference type="NCBI Taxonomy" id="79684"/>
    <lineage>
        <taxon>Eukaryota</taxon>
        <taxon>Metazoa</taxon>
        <taxon>Chordata</taxon>
        <taxon>Craniata</taxon>
        <taxon>Vertebrata</taxon>
        <taxon>Euteleostomi</taxon>
        <taxon>Mammalia</taxon>
        <taxon>Eutheria</taxon>
        <taxon>Euarchontoglires</taxon>
        <taxon>Glires</taxon>
        <taxon>Rodentia</taxon>
        <taxon>Myomorpha</taxon>
        <taxon>Muroidea</taxon>
        <taxon>Cricetidae</taxon>
        <taxon>Arvicolinae</taxon>
        <taxon>Microtus</taxon>
    </lineage>
</organism>
<evidence type="ECO:0000259" key="2">
    <source>
        <dbReference type="SMART" id="SM01083"/>
    </source>
</evidence>
<dbReference type="GO" id="GO:0003714">
    <property type="term" value="F:transcription corepressor activity"/>
    <property type="evidence" value="ECO:0007669"/>
    <property type="project" value="InterPro"/>
</dbReference>
<dbReference type="EMBL" id="JAATJU010028200">
    <property type="protein sequence ID" value="KAH0499875.1"/>
    <property type="molecule type" value="Genomic_DNA"/>
</dbReference>
<feature type="compositionally biased region" description="Polar residues" evidence="1">
    <location>
        <begin position="190"/>
        <end position="202"/>
    </location>
</feature>
<dbReference type="Pfam" id="PF10197">
    <property type="entry name" value="Cir_N"/>
    <property type="match status" value="1"/>
</dbReference>
<dbReference type="PANTHER" id="PTHR13151:SF2">
    <property type="entry name" value="COREPRESSOR INTERACTING WITH RBPJ 1"/>
    <property type="match status" value="1"/>
</dbReference>
<dbReference type="SMART" id="SM01083">
    <property type="entry name" value="Cir_N"/>
    <property type="match status" value="1"/>
</dbReference>
<protein>
    <submittedName>
        <fullName evidence="3">Corepressor interacting with RBPJ 1</fullName>
    </submittedName>
</protein>
<feature type="compositionally biased region" description="Basic and acidic residues" evidence="1">
    <location>
        <begin position="216"/>
        <end position="267"/>
    </location>
</feature>
<proteinExistence type="predicted"/>
<feature type="region of interest" description="Disordered" evidence="1">
    <location>
        <begin position="128"/>
        <end position="267"/>
    </location>
</feature>
<evidence type="ECO:0000256" key="1">
    <source>
        <dbReference type="SAM" id="MobiDB-lite"/>
    </source>
</evidence>
<comment type="caution">
    <text evidence="3">The sequence shown here is derived from an EMBL/GenBank/DDBJ whole genome shotgun (WGS) entry which is preliminary data.</text>
</comment>
<dbReference type="InterPro" id="IPR019339">
    <property type="entry name" value="CIR_N_dom"/>
</dbReference>
<evidence type="ECO:0000313" key="3">
    <source>
        <dbReference type="EMBL" id="KAH0499875.1"/>
    </source>
</evidence>
<name>A0A8J6FVB6_MICOH</name>
<evidence type="ECO:0000313" key="4">
    <source>
        <dbReference type="Proteomes" id="UP000710432"/>
    </source>
</evidence>
<feature type="compositionally biased region" description="Basic and acidic residues" evidence="1">
    <location>
        <begin position="156"/>
        <end position="189"/>
    </location>
</feature>
<feature type="compositionally biased region" description="Basic residues" evidence="1">
    <location>
        <begin position="138"/>
        <end position="149"/>
    </location>
</feature>
<dbReference type="InterPro" id="IPR040014">
    <property type="entry name" value="CIR1"/>
</dbReference>
<feature type="domain" description="CBF1-interacting co-repressor CIR N-terminal" evidence="2">
    <location>
        <begin position="13"/>
        <end position="49"/>
    </location>
</feature>
<feature type="compositionally biased region" description="Basic and acidic residues" evidence="1">
    <location>
        <begin position="128"/>
        <end position="137"/>
    </location>
</feature>
<dbReference type="GO" id="GO:0005634">
    <property type="term" value="C:nucleus"/>
    <property type="evidence" value="ECO:0007669"/>
    <property type="project" value="TreeGrafter"/>
</dbReference>
<dbReference type="AlphaFoldDB" id="A0A8J6FVB6"/>
<dbReference type="Proteomes" id="UP000710432">
    <property type="component" value="Unassembled WGS sequence"/>
</dbReference>
<sequence length="267" mass="30829">MGKSFANFMCKKDFHPASKSNIKKVWMAEQKISYDKKKQEELMQQYLKEQESYDNRLLMGDERVKNGLNFMYEAPPGVKKGPSMHPSELIAEMRNSGFALKRNVLGRNLTANDPSQFVKLELLYLDKSSSESDSKEKKREKRKKKKRTKCSGSKTCDSKEDKSKNKLHEELSSSHGDRGRTVEKLRLLKQESSGENSKQIHSGSDRKSRSHRHSPEKKGSDRNGEMRSHSRAESCRRSRSRSPHEDRDRRKEARSHGHGDCRKSSAR</sequence>
<reference evidence="3" key="1">
    <citation type="submission" date="2020-03" db="EMBL/GenBank/DDBJ databases">
        <title>Studies in the Genomics of Life Span.</title>
        <authorList>
            <person name="Glass D."/>
        </authorList>
    </citation>
    <scope>NUCLEOTIDE SEQUENCE</scope>
    <source>
        <strain evidence="3">LTLLF</strain>
        <tissue evidence="3">Muscle</tissue>
    </source>
</reference>
<dbReference type="PANTHER" id="PTHR13151">
    <property type="entry name" value="CBF1 INTERACTING COREPRESSOR CIR"/>
    <property type="match status" value="1"/>
</dbReference>